<keyword evidence="3" id="KW-0378">Hydrolase</keyword>
<gene>
    <name evidence="3" type="ORF">HNQ61_000774</name>
</gene>
<dbReference type="GO" id="GO:0006508">
    <property type="term" value="P:proteolysis"/>
    <property type="evidence" value="ECO:0007669"/>
    <property type="project" value="UniProtKB-KW"/>
</dbReference>
<reference evidence="3 4" key="1">
    <citation type="submission" date="2020-08" db="EMBL/GenBank/DDBJ databases">
        <title>Genomic Encyclopedia of Type Strains, Phase IV (KMG-IV): sequencing the most valuable type-strain genomes for metagenomic binning, comparative biology and taxonomic classification.</title>
        <authorList>
            <person name="Goeker M."/>
        </authorList>
    </citation>
    <scope>NUCLEOTIDE SEQUENCE [LARGE SCALE GENOMIC DNA]</scope>
    <source>
        <strain evidence="3 4">DSM 29007</strain>
    </source>
</reference>
<keyword evidence="4" id="KW-1185">Reference proteome</keyword>
<accession>A0A841GS57</accession>
<dbReference type="RefSeq" id="WP_170038139.1">
    <property type="nucleotide sequence ID" value="NZ_JABDTL010000002.1"/>
</dbReference>
<evidence type="ECO:0000259" key="2">
    <source>
        <dbReference type="Pfam" id="PF05193"/>
    </source>
</evidence>
<dbReference type="InterPro" id="IPR011249">
    <property type="entry name" value="Metalloenz_LuxS/M16"/>
</dbReference>
<dbReference type="GO" id="GO:0046872">
    <property type="term" value="F:metal ion binding"/>
    <property type="evidence" value="ECO:0007669"/>
    <property type="project" value="InterPro"/>
</dbReference>
<feature type="domain" description="Peptidase M16 N-terminal" evidence="1">
    <location>
        <begin position="37"/>
        <end position="163"/>
    </location>
</feature>
<proteinExistence type="predicted"/>
<comment type="caution">
    <text evidence="3">The sequence shown here is derived from an EMBL/GenBank/DDBJ whole genome shotgun (WGS) entry which is preliminary data.</text>
</comment>
<dbReference type="InterPro" id="IPR007863">
    <property type="entry name" value="Peptidase_M16_C"/>
</dbReference>
<name>A0A841GS57_9BACT</name>
<dbReference type="PANTHER" id="PTHR11851">
    <property type="entry name" value="METALLOPROTEASE"/>
    <property type="match status" value="1"/>
</dbReference>
<organism evidence="3 4">
    <name type="scientific">Longimicrobium terrae</name>
    <dbReference type="NCBI Taxonomy" id="1639882"/>
    <lineage>
        <taxon>Bacteria</taxon>
        <taxon>Pseudomonadati</taxon>
        <taxon>Gemmatimonadota</taxon>
        <taxon>Longimicrobiia</taxon>
        <taxon>Longimicrobiales</taxon>
        <taxon>Longimicrobiaceae</taxon>
        <taxon>Longimicrobium</taxon>
    </lineage>
</organism>
<dbReference type="PANTHER" id="PTHR11851:SF224">
    <property type="entry name" value="PROCESSING PROTEASE"/>
    <property type="match status" value="1"/>
</dbReference>
<evidence type="ECO:0000313" key="3">
    <source>
        <dbReference type="EMBL" id="MBB6069159.1"/>
    </source>
</evidence>
<feature type="domain" description="Peptidase M16 C-terminal" evidence="2">
    <location>
        <begin position="191"/>
        <end position="368"/>
    </location>
</feature>
<sequence length="440" mass="47079">MQPETIPFFPAPVPGQPPRPRVPRPERWTMDNGLHVVAAPRATVPQVVIRLALPAGSAGDPAEHPGTASLVGHLLTEGTTTYSADELAERLDGLGAAVSASVGHDYAEVEAVFLTETLAEGITLLADVLLRPSFPEREVERVRAESLDAIVGREDEPANVAEDRAALEVFGADHPYGLPAFGTAAGIAGVPREVLADFHERFYRPTGAFLVASGDFDTAELKRLLDEAFGAWSGAPPAITYPAGTELPPRAGKLVLVPWDDAAQSEIRIVGVGLDRRSPDWFAASVANYVLGGSTITGRLGANLREDKGWTYGARSSFQPGVVTGGWSAETAVDVGVTADALREMIGEMRRMTEGLVPDAEIRRAKDAMILSLPRLFETPSGVAGRFVTLEAYGLPDDYWETYADRVEAVTAEDVLRVAERFFAPERTVRVVVGGMAEEG</sequence>
<dbReference type="EMBL" id="JACHIA010000002">
    <property type="protein sequence ID" value="MBB6069159.1"/>
    <property type="molecule type" value="Genomic_DNA"/>
</dbReference>
<dbReference type="EC" id="3.4.24.-" evidence="3"/>
<dbReference type="AlphaFoldDB" id="A0A841GS57"/>
<dbReference type="GO" id="GO:0008233">
    <property type="term" value="F:peptidase activity"/>
    <property type="evidence" value="ECO:0007669"/>
    <property type="project" value="UniProtKB-KW"/>
</dbReference>
<dbReference type="Pfam" id="PF00675">
    <property type="entry name" value="Peptidase_M16"/>
    <property type="match status" value="1"/>
</dbReference>
<evidence type="ECO:0000313" key="4">
    <source>
        <dbReference type="Proteomes" id="UP000582837"/>
    </source>
</evidence>
<dbReference type="InterPro" id="IPR011765">
    <property type="entry name" value="Pept_M16_N"/>
</dbReference>
<dbReference type="InterPro" id="IPR050361">
    <property type="entry name" value="MPP/UQCRC_Complex"/>
</dbReference>
<dbReference type="Proteomes" id="UP000582837">
    <property type="component" value="Unassembled WGS sequence"/>
</dbReference>
<dbReference type="Pfam" id="PF05193">
    <property type="entry name" value="Peptidase_M16_C"/>
    <property type="match status" value="1"/>
</dbReference>
<keyword evidence="3" id="KW-0645">Protease</keyword>
<dbReference type="SUPFAM" id="SSF63411">
    <property type="entry name" value="LuxS/MPP-like metallohydrolase"/>
    <property type="match status" value="2"/>
</dbReference>
<protein>
    <submittedName>
        <fullName evidence="3">Zinc protease</fullName>
        <ecNumber evidence="3">3.4.24.-</ecNumber>
    </submittedName>
</protein>
<dbReference type="Gene3D" id="3.30.830.10">
    <property type="entry name" value="Metalloenzyme, LuxS/M16 peptidase-like"/>
    <property type="match status" value="2"/>
</dbReference>
<evidence type="ECO:0000259" key="1">
    <source>
        <dbReference type="Pfam" id="PF00675"/>
    </source>
</evidence>